<gene>
    <name evidence="2" type="ordered locus">Rmar_2068</name>
</gene>
<dbReference type="eggNOG" id="COG3391">
    <property type="taxonomic scope" value="Bacteria"/>
</dbReference>
<dbReference type="OrthoDB" id="1047112at2"/>
<name>D0MD37_RHOM4</name>
<dbReference type="KEGG" id="rmr:Rmar_2068"/>
<dbReference type="Proteomes" id="UP000002221">
    <property type="component" value="Chromosome"/>
</dbReference>
<evidence type="ECO:0000313" key="2">
    <source>
        <dbReference type="EMBL" id="ACY48949.1"/>
    </source>
</evidence>
<dbReference type="AlphaFoldDB" id="D0MD37"/>
<sequence length="363" mass="40567">MRFCKWLLLITSLLGCRTGVPQAVGEGQTAPRSFGIRTFTYRTDTLDTLKGTVWFDGPTLGRPADLLFVGSFLVVGDQALAPAIHLFRWPEGTYLQGIGQPGEGPGEFRSVAKLLRDPQTPNRAFWVYDLTAMRFTRYLLTDSAAVLDRQITQQEGLALFSPEWVGDSLLVSPAIMAYRGRLSVLNAQGALIRTIGPTPPNPKRQFVPLPVLQHAYHASLAYEPTRQALVVADFYTDRIEVYDVSGRTIGQISGPEHFPPVFEVEQVRGQFVKASTDETRHAYIDVITTPQYIFALYSGKFWPEELSWHGFYIHEFDWSGKLVRAFALPVPTLQIVLTPDGKALLGSVEEPEPALYYFSLPVK</sequence>
<dbReference type="STRING" id="518766.Rmar_2068"/>
<evidence type="ECO:0008006" key="4">
    <source>
        <dbReference type="Google" id="ProtNLM"/>
    </source>
</evidence>
<accession>D0MD37</accession>
<dbReference type="EMBL" id="CP001807">
    <property type="protein sequence ID" value="ACY48949.1"/>
    <property type="molecule type" value="Genomic_DNA"/>
</dbReference>
<feature type="chain" id="PRO_5003011228" description="6-bladed beta-propeller" evidence="1">
    <location>
        <begin position="24"/>
        <end position="363"/>
    </location>
</feature>
<dbReference type="RefSeq" id="WP_012844560.1">
    <property type="nucleotide sequence ID" value="NC_013501.1"/>
</dbReference>
<feature type="signal peptide" evidence="1">
    <location>
        <begin position="1"/>
        <end position="23"/>
    </location>
</feature>
<organism evidence="2 3">
    <name type="scientific">Rhodothermus marinus (strain ATCC 43812 / DSM 4252 / R-10)</name>
    <name type="common">Rhodothermus obamensis</name>
    <dbReference type="NCBI Taxonomy" id="518766"/>
    <lineage>
        <taxon>Bacteria</taxon>
        <taxon>Pseudomonadati</taxon>
        <taxon>Rhodothermota</taxon>
        <taxon>Rhodothermia</taxon>
        <taxon>Rhodothermales</taxon>
        <taxon>Rhodothermaceae</taxon>
        <taxon>Rhodothermus</taxon>
    </lineage>
</organism>
<protein>
    <recommendedName>
        <fullName evidence="4">6-bladed beta-propeller</fullName>
    </recommendedName>
</protein>
<dbReference type="Pfam" id="PF15869">
    <property type="entry name" value="TolB_like"/>
    <property type="match status" value="1"/>
</dbReference>
<evidence type="ECO:0000313" key="3">
    <source>
        <dbReference type="Proteomes" id="UP000002221"/>
    </source>
</evidence>
<reference evidence="2 3" key="1">
    <citation type="journal article" date="2009" name="Stand. Genomic Sci.">
        <title>Complete genome sequence of Rhodothermus marinus type strain (R-10).</title>
        <authorList>
            <person name="Nolan M."/>
            <person name="Tindall B.J."/>
            <person name="Pomrenke H."/>
            <person name="Lapidus A."/>
            <person name="Copeland A."/>
            <person name="Glavina Del Rio T."/>
            <person name="Lucas S."/>
            <person name="Chen F."/>
            <person name="Tice H."/>
            <person name="Cheng J.F."/>
            <person name="Saunders E."/>
            <person name="Han C."/>
            <person name="Bruce D."/>
            <person name="Goodwin L."/>
            <person name="Chain P."/>
            <person name="Pitluck S."/>
            <person name="Ovchinikova G."/>
            <person name="Pati A."/>
            <person name="Ivanova N."/>
            <person name="Mavromatis K."/>
            <person name="Chen A."/>
            <person name="Palaniappan K."/>
            <person name="Land M."/>
            <person name="Hauser L."/>
            <person name="Chang Y.J."/>
            <person name="Jeffries C.D."/>
            <person name="Brettin T."/>
            <person name="Goker M."/>
            <person name="Bristow J."/>
            <person name="Eisen J.A."/>
            <person name="Markowitz V."/>
            <person name="Hugenholtz P."/>
            <person name="Kyrpides N.C."/>
            <person name="Klenk H.P."/>
            <person name="Detter J.C."/>
        </authorList>
    </citation>
    <scope>NUCLEOTIDE SEQUENCE [LARGE SCALE GENOMIC DNA]</scope>
    <source>
        <strain evidence="3">ATCC 43812 / DSM 4252 / R-10</strain>
    </source>
</reference>
<proteinExistence type="predicted"/>
<keyword evidence="3" id="KW-1185">Reference proteome</keyword>
<dbReference type="HOGENOM" id="CLU_762636_0_0_10"/>
<dbReference type="PROSITE" id="PS51257">
    <property type="entry name" value="PROKAR_LIPOPROTEIN"/>
    <property type="match status" value="1"/>
</dbReference>
<evidence type="ECO:0000256" key="1">
    <source>
        <dbReference type="SAM" id="SignalP"/>
    </source>
</evidence>
<keyword evidence="1" id="KW-0732">Signal</keyword>
<dbReference type="SUPFAM" id="SSF63829">
    <property type="entry name" value="Calcium-dependent phosphotriesterase"/>
    <property type="match status" value="1"/>
</dbReference>